<evidence type="ECO:0000256" key="5">
    <source>
        <dbReference type="SAM" id="Phobius"/>
    </source>
</evidence>
<evidence type="ECO:0000313" key="7">
    <source>
        <dbReference type="EMBL" id="CAE0804497.1"/>
    </source>
</evidence>
<accession>A0A7S4FMT9</accession>
<dbReference type="InterPro" id="IPR013766">
    <property type="entry name" value="Thioredoxin_domain"/>
</dbReference>
<reference evidence="7" key="1">
    <citation type="submission" date="2021-01" db="EMBL/GenBank/DDBJ databases">
        <authorList>
            <person name="Corre E."/>
            <person name="Pelletier E."/>
            <person name="Niang G."/>
            <person name="Scheremetjew M."/>
            <person name="Finn R."/>
            <person name="Kale V."/>
            <person name="Holt S."/>
            <person name="Cochrane G."/>
            <person name="Meng A."/>
            <person name="Brown T."/>
            <person name="Cohen L."/>
        </authorList>
    </citation>
    <scope>NUCLEOTIDE SEQUENCE</scope>
    <source>
        <strain evidence="7">CCMP1594</strain>
    </source>
</reference>
<dbReference type="Pfam" id="PF00085">
    <property type="entry name" value="Thioredoxin"/>
    <property type="match status" value="1"/>
</dbReference>
<evidence type="ECO:0000259" key="6">
    <source>
        <dbReference type="PROSITE" id="PS51352"/>
    </source>
</evidence>
<dbReference type="AlphaFoldDB" id="A0A7S4FMT9"/>
<dbReference type="PROSITE" id="PS51352">
    <property type="entry name" value="THIOREDOXIN_2"/>
    <property type="match status" value="1"/>
</dbReference>
<dbReference type="InterPro" id="IPR036249">
    <property type="entry name" value="Thioredoxin-like_sf"/>
</dbReference>
<dbReference type="SUPFAM" id="SSF52833">
    <property type="entry name" value="Thioredoxin-like"/>
    <property type="match status" value="1"/>
</dbReference>
<sequence>MAPTHLPAGPMQSPVMEDRPRSSSVLLGTSAALLALGFGALLLSVWQDPRQSAQARYAPPALAAPTLVPAPLTRAPLEPRAPGGATLRRSRVVPAAAADPEAAGDSRLQQLSAADFDAATSGDAPVLVDYYATWCGPCRLMEPMLESLAKEYEGKVTVYKFDCGEHGSKCQELGIKMLPTFQMYRNGQAVEEMVGTGNDQLMQMFANAA</sequence>
<name>A0A7S4FMT9_9EUGL</name>
<feature type="transmembrane region" description="Helical" evidence="5">
    <location>
        <begin position="25"/>
        <end position="46"/>
    </location>
</feature>
<evidence type="ECO:0000256" key="1">
    <source>
        <dbReference type="ARBA" id="ARBA00022448"/>
    </source>
</evidence>
<proteinExistence type="predicted"/>
<keyword evidence="5" id="KW-0472">Membrane</keyword>
<dbReference type="PROSITE" id="PS00194">
    <property type="entry name" value="THIOREDOXIN_1"/>
    <property type="match status" value="1"/>
</dbReference>
<evidence type="ECO:0000256" key="4">
    <source>
        <dbReference type="SAM" id="MobiDB-lite"/>
    </source>
</evidence>
<dbReference type="EMBL" id="HBJA01045077">
    <property type="protein sequence ID" value="CAE0804497.1"/>
    <property type="molecule type" value="Transcribed_RNA"/>
</dbReference>
<dbReference type="PRINTS" id="PR00421">
    <property type="entry name" value="THIOREDOXIN"/>
</dbReference>
<dbReference type="Gene3D" id="3.40.30.10">
    <property type="entry name" value="Glutaredoxin"/>
    <property type="match status" value="1"/>
</dbReference>
<gene>
    <name evidence="7" type="ORF">EGYM00163_LOCUS15621</name>
</gene>
<keyword evidence="5" id="KW-0812">Transmembrane</keyword>
<feature type="domain" description="Thioredoxin" evidence="6">
    <location>
        <begin position="87"/>
        <end position="209"/>
    </location>
</feature>
<dbReference type="InterPro" id="IPR017937">
    <property type="entry name" value="Thioredoxin_CS"/>
</dbReference>
<keyword evidence="3" id="KW-1015">Disulfide bond</keyword>
<protein>
    <recommendedName>
        <fullName evidence="6">Thioredoxin domain-containing protein</fullName>
    </recommendedName>
</protein>
<evidence type="ECO:0000256" key="3">
    <source>
        <dbReference type="ARBA" id="ARBA00023157"/>
    </source>
</evidence>
<evidence type="ECO:0000256" key="2">
    <source>
        <dbReference type="ARBA" id="ARBA00022982"/>
    </source>
</evidence>
<organism evidence="7">
    <name type="scientific">Eutreptiella gymnastica</name>
    <dbReference type="NCBI Taxonomy" id="73025"/>
    <lineage>
        <taxon>Eukaryota</taxon>
        <taxon>Discoba</taxon>
        <taxon>Euglenozoa</taxon>
        <taxon>Euglenida</taxon>
        <taxon>Spirocuta</taxon>
        <taxon>Euglenophyceae</taxon>
        <taxon>Eutreptiales</taxon>
        <taxon>Eutreptiaceae</taxon>
        <taxon>Eutreptiella</taxon>
    </lineage>
</organism>
<dbReference type="GO" id="GO:0015035">
    <property type="term" value="F:protein-disulfide reductase activity"/>
    <property type="evidence" value="ECO:0007669"/>
    <property type="project" value="TreeGrafter"/>
</dbReference>
<keyword evidence="1" id="KW-0813">Transport</keyword>
<keyword evidence="5" id="KW-1133">Transmembrane helix</keyword>
<dbReference type="PANTHER" id="PTHR45663">
    <property type="entry name" value="GEO12009P1"/>
    <property type="match status" value="1"/>
</dbReference>
<feature type="region of interest" description="Disordered" evidence="4">
    <location>
        <begin position="1"/>
        <end position="22"/>
    </location>
</feature>
<keyword evidence="2" id="KW-0249">Electron transport</keyword>
<dbReference type="GO" id="GO:0005737">
    <property type="term" value="C:cytoplasm"/>
    <property type="evidence" value="ECO:0007669"/>
    <property type="project" value="TreeGrafter"/>
</dbReference>
<dbReference type="CDD" id="cd02947">
    <property type="entry name" value="TRX_family"/>
    <property type="match status" value="1"/>
</dbReference>
<dbReference type="PANTHER" id="PTHR45663:SF11">
    <property type="entry name" value="GEO12009P1"/>
    <property type="match status" value="1"/>
</dbReference>